<feature type="domain" description="PAC" evidence="7">
    <location>
        <begin position="555"/>
        <end position="607"/>
    </location>
</feature>
<dbReference type="HOGENOM" id="CLU_250896_0_0_6"/>
<protein>
    <recommendedName>
        <fullName evidence="2">histidine kinase</fullName>
        <ecNumber evidence="2">2.7.13.3</ecNumber>
    </recommendedName>
</protein>
<feature type="domain" description="PAC" evidence="7">
    <location>
        <begin position="182"/>
        <end position="235"/>
    </location>
</feature>
<dbReference type="SUPFAM" id="SSF55785">
    <property type="entry name" value="PYP-like sensor domain (PAS domain)"/>
    <property type="match status" value="10"/>
</dbReference>
<gene>
    <name evidence="8" type="ORF">THII_2968</name>
</gene>
<dbReference type="CDD" id="cd00130">
    <property type="entry name" value="PAS"/>
    <property type="match status" value="9"/>
</dbReference>
<dbReference type="Pfam" id="PF13188">
    <property type="entry name" value="PAS_8"/>
    <property type="match status" value="1"/>
</dbReference>
<dbReference type="AlphaFoldDB" id="A0A090AP51"/>
<dbReference type="InterPro" id="IPR000700">
    <property type="entry name" value="PAS-assoc_C"/>
</dbReference>
<sequence length="1238" mass="142835">MFGILDSECLFKEVNTAWEKTLGLSTGQLLAKRFLDFVHPEDQPSTQYYFEQIEGGLSSVSFSARFRHYEGYYRNVLWELNGAASNEYAYYVVGMDITSREQPMIADEMLSVLQEGVVLQYANGTIGACNPSAERILGLSSEQMMGWTLIDPDWRAIHEDGSPFPTETHPAICTLRTGQPYSDVVMGIVKSDESVIWIRIHSYPLWRDDVTTPYAVVISFSDVTPYKETERALRQNASQSAVERIPDNNYDLWDWNLETNEVHFSPRWATMLGFEENELGSHIDIWHQRIHPADYKRVMADVQNHLDGLTQVCENTHRLQHKDGSYRWILNRSVMVRDASGKPHHMVGTHVDITEPRRIEEELNETEKKYQQLLEIESDAIFIVDTNTTTILDLNKMASQLYGYSRNQLLKLQLSELSAQPDKTLKAIKKSMKSVSTQYHKKQDGSVFSVEVTSSHFLHKGKQVLMLAVRDLTERQKIETALWESESKYRQLFEAASNPTIVFDANTQRIFDVNHAAIDLYGYTKEDWMRMTTEDVSAEPARKRGAFGNVNKRMQIIPLRWHKKKEGTIFPVEISSGNTYLFQGRSLICATVRDITERKAHEEALRQERDFVKTLVDASPAFFFAVNPDGSTRMMNNAMLQAIEYSLEEIVNTDFLTTFISPNERPLVSTEFESLIKSMQPSLMECHVLTKSGKMVLVEWHSRAIVKPEGSLDYFFGVGVDVTERKKTQGHLRLFKSIIESSDEAIIVINPEEQLIYVNPAHEKLFGRSLKEAKQIRYNDYYPSNSIDTLDKEIKTVLAQGGSWEGELEAYSKEGTIFPIWQRMDAVRDSKSNILFTFGLMHDISERKRMWETLRKQWEEHQMIFNTIPAMIWYRDSSNQLLRQNQRAEEIFKNYPEEIERFTDCEEVIQLGRTQAGILFNLKSGGKNRKSSHKEIREETGHWLQVDKIPYRDAQRNIMGVIVFAIDVTEHKQTQSSLQASEEQMHLVVENMPLMLNAFDTDGNIIVWNHACERITGYSVDEIIGNSKAMEILYPETTERRRMLMQAYVSSGNTSEENATNRDLSGNPIQTWESKIACKDGHVKTLTWSSVSQQFPIPGWHAWYIGQEAIIRKVERSRRDNENLLTSVFDVSKLGCCLTDDRGRFLQVNQAYADLYGYRPEELVGQPFTIVLPSAIHNDAVREYYSLLMTHEEPTLFKRRGEQHRNGQLFDVQIMASRVILEDRRRLLISIVSKWIEK</sequence>
<feature type="domain" description="PAS" evidence="6">
    <location>
        <begin position="108"/>
        <end position="146"/>
    </location>
</feature>
<dbReference type="PANTHER" id="PTHR43304:SF1">
    <property type="entry name" value="PAC DOMAIN-CONTAINING PROTEIN"/>
    <property type="match status" value="1"/>
</dbReference>
<evidence type="ECO:0000256" key="4">
    <source>
        <dbReference type="ARBA" id="ARBA00022679"/>
    </source>
</evidence>
<evidence type="ECO:0000256" key="1">
    <source>
        <dbReference type="ARBA" id="ARBA00000085"/>
    </source>
</evidence>
<feature type="domain" description="PAC" evidence="7">
    <location>
        <begin position="682"/>
        <end position="734"/>
    </location>
</feature>
<dbReference type="SMART" id="SM00086">
    <property type="entry name" value="PAC"/>
    <property type="match status" value="7"/>
</dbReference>
<dbReference type="Pfam" id="PF08447">
    <property type="entry name" value="PAS_3"/>
    <property type="match status" value="2"/>
</dbReference>
<dbReference type="KEGG" id="tig:THII_2968"/>
<name>A0A090AP51_9GAMM</name>
<dbReference type="InterPro" id="IPR000014">
    <property type="entry name" value="PAS"/>
</dbReference>
<dbReference type="Proteomes" id="UP000031623">
    <property type="component" value="Chromosome"/>
</dbReference>
<dbReference type="InterPro" id="IPR001610">
    <property type="entry name" value="PAC"/>
</dbReference>
<dbReference type="Pfam" id="PF13596">
    <property type="entry name" value="PAS_10"/>
    <property type="match status" value="1"/>
</dbReference>
<evidence type="ECO:0000313" key="9">
    <source>
        <dbReference type="Proteomes" id="UP000031623"/>
    </source>
</evidence>
<evidence type="ECO:0000313" key="8">
    <source>
        <dbReference type="EMBL" id="BAP57265.1"/>
    </source>
</evidence>
<dbReference type="GO" id="GO:0006355">
    <property type="term" value="P:regulation of DNA-templated transcription"/>
    <property type="evidence" value="ECO:0007669"/>
    <property type="project" value="InterPro"/>
</dbReference>
<dbReference type="InterPro" id="IPR013767">
    <property type="entry name" value="PAS_fold"/>
</dbReference>
<feature type="domain" description="PAC" evidence="7">
    <location>
        <begin position="313"/>
        <end position="365"/>
    </location>
</feature>
<dbReference type="GO" id="GO:0004673">
    <property type="term" value="F:protein histidine kinase activity"/>
    <property type="evidence" value="ECO:0007669"/>
    <property type="project" value="UniProtKB-EC"/>
</dbReference>
<dbReference type="PANTHER" id="PTHR43304">
    <property type="entry name" value="PHYTOCHROME-LIKE PROTEIN CPH1"/>
    <property type="match status" value="1"/>
</dbReference>
<feature type="domain" description="PAC" evidence="7">
    <location>
        <begin position="927"/>
        <end position="980"/>
    </location>
</feature>
<feature type="domain" description="PAC" evidence="7">
    <location>
        <begin position="804"/>
        <end position="856"/>
    </location>
</feature>
<dbReference type="STRING" id="40754.THII_2968"/>
<dbReference type="Pfam" id="PF13426">
    <property type="entry name" value="PAS_9"/>
    <property type="match status" value="2"/>
</dbReference>
<evidence type="ECO:0000256" key="5">
    <source>
        <dbReference type="ARBA" id="ARBA00022777"/>
    </source>
</evidence>
<feature type="domain" description="PAS" evidence="6">
    <location>
        <begin position="485"/>
        <end position="527"/>
    </location>
</feature>
<keyword evidence="5" id="KW-0418">Kinase</keyword>
<accession>A0A090AP51</accession>
<organism evidence="8 9">
    <name type="scientific">Thioploca ingrica</name>
    <dbReference type="NCBI Taxonomy" id="40754"/>
    <lineage>
        <taxon>Bacteria</taxon>
        <taxon>Pseudomonadati</taxon>
        <taxon>Pseudomonadota</taxon>
        <taxon>Gammaproteobacteria</taxon>
        <taxon>Thiotrichales</taxon>
        <taxon>Thiotrichaceae</taxon>
        <taxon>Thioploca</taxon>
    </lineage>
</organism>
<keyword evidence="3" id="KW-0597">Phosphoprotein</keyword>
<evidence type="ECO:0000256" key="2">
    <source>
        <dbReference type="ARBA" id="ARBA00012438"/>
    </source>
</evidence>
<dbReference type="SMART" id="SM00091">
    <property type="entry name" value="PAS"/>
    <property type="match status" value="10"/>
</dbReference>
<feature type="domain" description="PAS" evidence="6">
    <location>
        <begin position="608"/>
        <end position="679"/>
    </location>
</feature>
<evidence type="ECO:0000259" key="7">
    <source>
        <dbReference type="PROSITE" id="PS50113"/>
    </source>
</evidence>
<feature type="domain" description="PAS" evidence="6">
    <location>
        <begin position="366"/>
        <end position="410"/>
    </location>
</feature>
<keyword evidence="4" id="KW-0808">Transferase</keyword>
<feature type="domain" description="PAS" evidence="6">
    <location>
        <begin position="981"/>
        <end position="1052"/>
    </location>
</feature>
<dbReference type="Gene3D" id="3.30.450.20">
    <property type="entry name" value="PAS domain"/>
    <property type="match status" value="10"/>
</dbReference>
<dbReference type="Pfam" id="PF00989">
    <property type="entry name" value="PAS"/>
    <property type="match status" value="3"/>
</dbReference>
<dbReference type="InterPro" id="IPR013655">
    <property type="entry name" value="PAS_fold_3"/>
</dbReference>
<dbReference type="InterPro" id="IPR052162">
    <property type="entry name" value="Sensor_kinase/Photoreceptor"/>
</dbReference>
<proteinExistence type="predicted"/>
<dbReference type="EMBL" id="AP014633">
    <property type="protein sequence ID" value="BAP57265.1"/>
    <property type="molecule type" value="Genomic_DNA"/>
</dbReference>
<feature type="domain" description="PAS" evidence="6">
    <location>
        <begin position="731"/>
        <end position="801"/>
    </location>
</feature>
<dbReference type="PROSITE" id="PS50113">
    <property type="entry name" value="PAC"/>
    <property type="match status" value="6"/>
</dbReference>
<comment type="catalytic activity">
    <reaction evidence="1">
        <text>ATP + protein L-histidine = ADP + protein N-phospho-L-histidine.</text>
        <dbReference type="EC" id="2.7.13.3"/>
    </reaction>
</comment>
<keyword evidence="9" id="KW-1185">Reference proteome</keyword>
<dbReference type="Pfam" id="PF08448">
    <property type="entry name" value="PAS_4"/>
    <property type="match status" value="1"/>
</dbReference>
<dbReference type="NCBIfam" id="TIGR00229">
    <property type="entry name" value="sensory_box"/>
    <property type="match status" value="10"/>
</dbReference>
<dbReference type="EC" id="2.7.13.3" evidence="2"/>
<feature type="domain" description="PAS" evidence="6">
    <location>
        <begin position="1121"/>
        <end position="1174"/>
    </location>
</feature>
<dbReference type="InterPro" id="IPR035965">
    <property type="entry name" value="PAS-like_dom_sf"/>
</dbReference>
<evidence type="ECO:0000259" key="6">
    <source>
        <dbReference type="PROSITE" id="PS50112"/>
    </source>
</evidence>
<dbReference type="PROSITE" id="PS50112">
    <property type="entry name" value="PAS"/>
    <property type="match status" value="8"/>
</dbReference>
<evidence type="ECO:0000256" key="3">
    <source>
        <dbReference type="ARBA" id="ARBA00022553"/>
    </source>
</evidence>
<feature type="domain" description="PAS" evidence="6">
    <location>
        <begin position="1"/>
        <end position="43"/>
    </location>
</feature>
<dbReference type="InterPro" id="IPR013656">
    <property type="entry name" value="PAS_4"/>
</dbReference>
<reference evidence="8 9" key="1">
    <citation type="journal article" date="2014" name="ISME J.">
        <title>Ecophysiology of Thioploca ingrica as revealed by the complete genome sequence supplemented with proteomic evidence.</title>
        <authorList>
            <person name="Kojima H."/>
            <person name="Ogura Y."/>
            <person name="Yamamoto N."/>
            <person name="Togashi T."/>
            <person name="Mori H."/>
            <person name="Watanabe T."/>
            <person name="Nemoto F."/>
            <person name="Kurokawa K."/>
            <person name="Hayashi T."/>
            <person name="Fukui M."/>
        </authorList>
    </citation>
    <scope>NUCLEOTIDE SEQUENCE [LARGE SCALE GENOMIC DNA]</scope>
</reference>